<keyword evidence="2" id="KW-0808">Transferase</keyword>
<dbReference type="CDD" id="cd04301">
    <property type="entry name" value="NAT_SF"/>
    <property type="match status" value="1"/>
</dbReference>
<feature type="domain" description="N-acetyltransferase" evidence="1">
    <location>
        <begin position="12"/>
        <end position="143"/>
    </location>
</feature>
<dbReference type="InterPro" id="IPR053144">
    <property type="entry name" value="Acetyltransferase_Butenolide"/>
</dbReference>
<comment type="caution">
    <text evidence="2">The sequence shown here is derived from an EMBL/GenBank/DDBJ whole genome shotgun (WGS) entry which is preliminary data.</text>
</comment>
<evidence type="ECO:0000259" key="1">
    <source>
        <dbReference type="PROSITE" id="PS51186"/>
    </source>
</evidence>
<proteinExistence type="predicted"/>
<dbReference type="InterPro" id="IPR000182">
    <property type="entry name" value="GNAT_dom"/>
</dbReference>
<dbReference type="OrthoDB" id="3216107at2"/>
<evidence type="ECO:0000313" key="2">
    <source>
        <dbReference type="EMBL" id="OAT71171.1"/>
    </source>
</evidence>
<dbReference type="PANTHER" id="PTHR43233:SF1">
    <property type="entry name" value="FAMILY N-ACETYLTRANSFERASE, PUTATIVE (AFU_ORTHOLOGUE AFUA_6G03350)-RELATED"/>
    <property type="match status" value="1"/>
</dbReference>
<dbReference type="AlphaFoldDB" id="A0A1B7KM81"/>
<dbReference type="EMBL" id="LXMA01000044">
    <property type="protein sequence ID" value="OAT71171.1"/>
    <property type="molecule type" value="Genomic_DNA"/>
</dbReference>
<accession>A0A1B7KM81</accession>
<reference evidence="3" key="1">
    <citation type="submission" date="2016-05" db="EMBL/GenBank/DDBJ databases">
        <authorList>
            <person name="Wang W."/>
            <person name="Zhu L."/>
        </authorList>
    </citation>
    <scope>NUCLEOTIDE SEQUENCE [LARGE SCALE GENOMIC DNA]</scope>
    <source>
        <strain evidence="3">W-2</strain>
    </source>
</reference>
<dbReference type="Gene3D" id="3.40.630.30">
    <property type="match status" value="1"/>
</dbReference>
<gene>
    <name evidence="2" type="ORF">A7K69_15385</name>
</gene>
<dbReference type="RefSeq" id="WP_064553582.1">
    <property type="nucleotide sequence ID" value="NZ_LXMA01000044.1"/>
</dbReference>
<sequence length="146" mass="16538">MLQIVQYKNGPFTLSTDPALVQVDRVCEFLARSYWANTRDRATIIKSLEHSLCFSLFHGQTQIGLARVVTDGATFAYLCDVFIDEEFRGQGLGKWLVKCILRHPDVAAVKRVLLATKDAHGLYEQFGFQTPRHPEQLMEKIISPSP</sequence>
<dbReference type="Proteomes" id="UP000078290">
    <property type="component" value="Unassembled WGS sequence"/>
</dbReference>
<organism evidence="2 3">
    <name type="scientific">Parageobacillus thermoglucosidasius</name>
    <name type="common">Geobacillus thermoglucosidasius</name>
    <dbReference type="NCBI Taxonomy" id="1426"/>
    <lineage>
        <taxon>Bacteria</taxon>
        <taxon>Bacillati</taxon>
        <taxon>Bacillota</taxon>
        <taxon>Bacilli</taxon>
        <taxon>Bacillales</taxon>
        <taxon>Anoxybacillaceae</taxon>
        <taxon>Parageobacillus</taxon>
    </lineage>
</organism>
<name>A0A1B7KM81_PARTM</name>
<evidence type="ECO:0000313" key="3">
    <source>
        <dbReference type="Proteomes" id="UP000078290"/>
    </source>
</evidence>
<dbReference type="SUPFAM" id="SSF55729">
    <property type="entry name" value="Acyl-CoA N-acyltransferases (Nat)"/>
    <property type="match status" value="1"/>
</dbReference>
<protein>
    <submittedName>
        <fullName evidence="2">GCN5 family acetyltransferase</fullName>
    </submittedName>
</protein>
<dbReference type="InterPro" id="IPR016181">
    <property type="entry name" value="Acyl_CoA_acyltransferase"/>
</dbReference>
<dbReference type="Pfam" id="PF13508">
    <property type="entry name" value="Acetyltransf_7"/>
    <property type="match status" value="1"/>
</dbReference>
<dbReference type="GO" id="GO:0016747">
    <property type="term" value="F:acyltransferase activity, transferring groups other than amino-acyl groups"/>
    <property type="evidence" value="ECO:0007669"/>
    <property type="project" value="InterPro"/>
</dbReference>
<dbReference type="PROSITE" id="PS51186">
    <property type="entry name" value="GNAT"/>
    <property type="match status" value="1"/>
</dbReference>
<dbReference type="PANTHER" id="PTHR43233">
    <property type="entry name" value="FAMILY N-ACETYLTRANSFERASE, PUTATIVE (AFU_ORTHOLOGUE AFUA_6G03350)-RELATED"/>
    <property type="match status" value="1"/>
</dbReference>